<name>A0A4D4JDE0_9PSEU</name>
<keyword evidence="11" id="KW-1185">Reference proteome</keyword>
<dbReference type="EMBL" id="BJFL01000042">
    <property type="protein sequence ID" value="GDY33422.1"/>
    <property type="molecule type" value="Genomic_DNA"/>
</dbReference>
<evidence type="ECO:0000256" key="5">
    <source>
        <dbReference type="ARBA" id="ARBA00023136"/>
    </source>
</evidence>
<dbReference type="Pfam" id="PF13515">
    <property type="entry name" value="FUSC_2"/>
    <property type="match status" value="1"/>
</dbReference>
<feature type="transmembrane region" description="Helical" evidence="8">
    <location>
        <begin position="489"/>
        <end position="511"/>
    </location>
</feature>
<feature type="transmembrane region" description="Helical" evidence="8">
    <location>
        <begin position="425"/>
        <end position="451"/>
    </location>
</feature>
<accession>A0A4D4JDE0</accession>
<evidence type="ECO:0000259" key="9">
    <source>
        <dbReference type="Pfam" id="PF13515"/>
    </source>
</evidence>
<keyword evidence="5 8" id="KW-0472">Membrane</keyword>
<keyword evidence="3 8" id="KW-0812">Transmembrane</keyword>
<comment type="caution">
    <text evidence="10">The sequence shown here is derived from an EMBL/GenBank/DDBJ whole genome shotgun (WGS) entry which is preliminary data.</text>
</comment>
<feature type="domain" description="Integral membrane bound transporter" evidence="9">
    <location>
        <begin position="385"/>
        <end position="506"/>
    </location>
</feature>
<dbReference type="PANTHER" id="PTHR30509:SF9">
    <property type="entry name" value="MULTIDRUG RESISTANCE PROTEIN MDTO"/>
    <property type="match status" value="1"/>
</dbReference>
<comment type="similarity">
    <text evidence="6">Belongs to the YccS/YhfK family.</text>
</comment>
<dbReference type="GO" id="GO:0005886">
    <property type="term" value="C:plasma membrane"/>
    <property type="evidence" value="ECO:0007669"/>
    <property type="project" value="UniProtKB-SubCell"/>
</dbReference>
<keyword evidence="4 8" id="KW-1133">Transmembrane helix</keyword>
<evidence type="ECO:0000256" key="4">
    <source>
        <dbReference type="ARBA" id="ARBA00022989"/>
    </source>
</evidence>
<evidence type="ECO:0000256" key="6">
    <source>
        <dbReference type="ARBA" id="ARBA00043993"/>
    </source>
</evidence>
<feature type="transmembrane region" description="Helical" evidence="8">
    <location>
        <begin position="157"/>
        <end position="173"/>
    </location>
</feature>
<sequence>MSTPPPDGADPSRPVQGVAAPAREAASPAAAERGGEDLAAPHWLVQMLRPRPAPIEWNRVVRAALAIGGPIAVGMLAGALPIGVLVSIGALPITVTDRAGPYRYRLRRSGFVLLTATAGYTVGSLVGERGLLTAAAIVVLAVVSAVISAANNTASMAGLQLLVFGVIGAGQAASVPPGLRIACFVAGAAWAVLLALSGWPVRATAPERAAVARVFDAVTALLRAIGTGETVAARRSLTAAMNDAYDALLSVRSRIAGRDLPYRRLLLLLSEATPLVEASVALAHAGRRPPPAVVGAVAEIADAVRTDGPVPRPWLPETRTPSTSALVAGVQQVLRVMSGSGVDRVTVERPSPRERFESWWDSVVAGPETWFHALRLALCMVVAEALIALLHLQRPYWVLLTVAIVLKPDFGSVFARALLRGGGTLLGVLVGAAILAAAPGGWLLAAFLALFAAALPIGQVRNYGMFSTLITPLVIIQLDLAQAGDWSLVLARLLDTLLGCLVVLVVGYLLWPGGRRPRVGGRVAEVLDLLAEYLRRGLGGDPRGRSTLRRRSYRALSDLRTAFQQLLSEPSAAGRLAAAWWPAIVRLERVTDAVTRVAVEVERGAPVPDPGQVERLAGAVGEAAAAVRAQRAPGQVRLPDSEQLAGVSAELTAVLRTLRGPEWDGRPPPSPMRLFPTDAWRRMRPNRRHG</sequence>
<organism evidence="10 11">
    <name type="scientific">Gandjariella thermophila</name>
    <dbReference type="NCBI Taxonomy" id="1931992"/>
    <lineage>
        <taxon>Bacteria</taxon>
        <taxon>Bacillati</taxon>
        <taxon>Actinomycetota</taxon>
        <taxon>Actinomycetes</taxon>
        <taxon>Pseudonocardiales</taxon>
        <taxon>Pseudonocardiaceae</taxon>
        <taxon>Gandjariella</taxon>
    </lineage>
</organism>
<feature type="transmembrane region" description="Helical" evidence="8">
    <location>
        <begin position="179"/>
        <end position="199"/>
    </location>
</feature>
<feature type="region of interest" description="Disordered" evidence="7">
    <location>
        <begin position="1"/>
        <end position="32"/>
    </location>
</feature>
<feature type="transmembrane region" description="Helical" evidence="8">
    <location>
        <begin position="109"/>
        <end position="126"/>
    </location>
</feature>
<protein>
    <submittedName>
        <fullName evidence="10">Membrane protein</fullName>
    </submittedName>
</protein>
<evidence type="ECO:0000256" key="1">
    <source>
        <dbReference type="ARBA" id="ARBA00004651"/>
    </source>
</evidence>
<feature type="transmembrane region" description="Helical" evidence="8">
    <location>
        <begin position="397"/>
        <end position="419"/>
    </location>
</feature>
<dbReference type="InterPro" id="IPR049453">
    <property type="entry name" value="Memb_transporter_dom"/>
</dbReference>
<evidence type="ECO:0000313" key="10">
    <source>
        <dbReference type="EMBL" id="GDY33422.1"/>
    </source>
</evidence>
<evidence type="ECO:0000256" key="8">
    <source>
        <dbReference type="SAM" id="Phobius"/>
    </source>
</evidence>
<dbReference type="RefSeq" id="WP_225978735.1">
    <property type="nucleotide sequence ID" value="NZ_BJFL01000042.1"/>
</dbReference>
<dbReference type="Proteomes" id="UP000298860">
    <property type="component" value="Unassembled WGS sequence"/>
</dbReference>
<dbReference type="PANTHER" id="PTHR30509">
    <property type="entry name" value="P-HYDROXYBENZOIC ACID EFFLUX PUMP SUBUNIT-RELATED"/>
    <property type="match status" value="1"/>
</dbReference>
<feature type="transmembrane region" description="Helical" evidence="8">
    <location>
        <begin position="132"/>
        <end position="150"/>
    </location>
</feature>
<feature type="transmembrane region" description="Helical" evidence="8">
    <location>
        <begin position="463"/>
        <end position="483"/>
    </location>
</feature>
<evidence type="ECO:0000256" key="2">
    <source>
        <dbReference type="ARBA" id="ARBA00022475"/>
    </source>
</evidence>
<comment type="subcellular location">
    <subcellularLocation>
        <location evidence="1">Cell membrane</location>
        <topology evidence="1">Multi-pass membrane protein</topology>
    </subcellularLocation>
</comment>
<reference evidence="11" key="1">
    <citation type="submission" date="2019-04" db="EMBL/GenBank/DDBJ databases">
        <title>Draft genome sequence of Pseudonocardiaceae bacterium SL3-2-4.</title>
        <authorList>
            <person name="Ningsih F."/>
            <person name="Yokota A."/>
            <person name="Sakai Y."/>
            <person name="Nanatani K."/>
            <person name="Yabe S."/>
            <person name="Oetari A."/>
            <person name="Sjamsuridzal W."/>
        </authorList>
    </citation>
    <scope>NUCLEOTIDE SEQUENCE [LARGE SCALE GENOMIC DNA]</scope>
    <source>
        <strain evidence="11">SL3-2-4</strain>
    </source>
</reference>
<evidence type="ECO:0000256" key="3">
    <source>
        <dbReference type="ARBA" id="ARBA00022692"/>
    </source>
</evidence>
<evidence type="ECO:0000313" key="11">
    <source>
        <dbReference type="Proteomes" id="UP000298860"/>
    </source>
</evidence>
<proteinExistence type="inferred from homology"/>
<dbReference type="AlphaFoldDB" id="A0A4D4JDE0"/>
<feature type="compositionally biased region" description="Low complexity" evidence="7">
    <location>
        <begin position="19"/>
        <end position="32"/>
    </location>
</feature>
<evidence type="ECO:0000256" key="7">
    <source>
        <dbReference type="SAM" id="MobiDB-lite"/>
    </source>
</evidence>
<feature type="transmembrane region" description="Helical" evidence="8">
    <location>
        <begin position="63"/>
        <end position="88"/>
    </location>
</feature>
<keyword evidence="2" id="KW-1003">Cell membrane</keyword>
<gene>
    <name evidence="10" type="ORF">GTS_50550</name>
</gene>